<name>A0AAE8HYI6_9HYPH</name>
<evidence type="ECO:0000313" key="1">
    <source>
        <dbReference type="EMBL" id="APT30108.1"/>
    </source>
</evidence>
<dbReference type="AlphaFoldDB" id="A0AAE8HYI6"/>
<dbReference type="EMBL" id="CP015367">
    <property type="protein sequence ID" value="APT30108.1"/>
    <property type="molecule type" value="Genomic_DNA"/>
</dbReference>
<dbReference type="EMBL" id="FOPK01000064">
    <property type="protein sequence ID" value="SFH78587.1"/>
    <property type="molecule type" value="Genomic_DNA"/>
</dbReference>
<organism evidence="2 4">
    <name type="scientific">Methylobacterium phyllosphaerae</name>
    <dbReference type="NCBI Taxonomy" id="418223"/>
    <lineage>
        <taxon>Bacteria</taxon>
        <taxon>Pseudomonadati</taxon>
        <taxon>Pseudomonadota</taxon>
        <taxon>Alphaproteobacteria</taxon>
        <taxon>Hyphomicrobiales</taxon>
        <taxon>Methylobacteriaceae</taxon>
        <taxon>Methylobacterium</taxon>
    </lineage>
</organism>
<proteinExistence type="predicted"/>
<dbReference type="RefSeq" id="WP_075379895.1">
    <property type="nucleotide sequence ID" value="NZ_CP015367.1"/>
</dbReference>
<evidence type="ECO:0000313" key="3">
    <source>
        <dbReference type="Proteomes" id="UP000185487"/>
    </source>
</evidence>
<dbReference type="Proteomes" id="UP000199140">
    <property type="component" value="Unassembled WGS sequence"/>
</dbReference>
<dbReference type="KEGG" id="mphy:MCBMB27_00817"/>
<gene>
    <name evidence="1" type="ORF">MCBMB27_00817</name>
    <name evidence="2" type="ORF">SAMN05192567_1645</name>
</gene>
<evidence type="ECO:0000313" key="2">
    <source>
        <dbReference type="EMBL" id="SFH78587.1"/>
    </source>
</evidence>
<accession>A0AAE8HYI6</accession>
<protein>
    <submittedName>
        <fullName evidence="2">Uncharacterized protein</fullName>
    </submittedName>
</protein>
<sequence length="106" mass="11690">MSAQTAIAILDSMFDLFKEMGSGIALDLNWLAIARRLQQVRAQAVWSADLDFVASKLKAHAAHYAATYRPPLGSEAISKANADRLDDVVRHYSILRAHLEQQLPAS</sequence>
<keyword evidence="3" id="KW-1185">Reference proteome</keyword>
<reference evidence="2 4" key="2">
    <citation type="submission" date="2016-10" db="EMBL/GenBank/DDBJ databases">
        <authorList>
            <person name="Varghese N."/>
            <person name="Submissions S."/>
        </authorList>
    </citation>
    <scope>NUCLEOTIDE SEQUENCE [LARGE SCALE GENOMIC DNA]</scope>
    <source>
        <strain evidence="2 4">CBMB27</strain>
    </source>
</reference>
<dbReference type="Proteomes" id="UP000185487">
    <property type="component" value="Chromosome"/>
</dbReference>
<evidence type="ECO:0000313" key="4">
    <source>
        <dbReference type="Proteomes" id="UP000199140"/>
    </source>
</evidence>
<reference evidence="1 3" key="1">
    <citation type="submission" date="2016-04" db="EMBL/GenBank/DDBJ databases">
        <title>Complete genome sequencing and analysis of CBMB27, Methylobacterium phyllosphaerae isolated from leaf tissues of rice (Oryza sativa L.).</title>
        <authorList>
            <person name="Lee Y."/>
            <person name="Hwangbo K."/>
            <person name="Chung H."/>
            <person name="Yoo J."/>
            <person name="Kim K.Y."/>
            <person name="Sa T.M."/>
            <person name="Um Y."/>
            <person name="Madhaiyan M."/>
        </authorList>
    </citation>
    <scope>NUCLEOTIDE SEQUENCE [LARGE SCALE GENOMIC DNA]</scope>
    <source>
        <strain evidence="1 3">CBMB27</strain>
    </source>
</reference>